<dbReference type="NCBIfam" id="TIGR01484">
    <property type="entry name" value="HAD-SF-IIB"/>
    <property type="match status" value="1"/>
</dbReference>
<evidence type="ECO:0000313" key="1">
    <source>
        <dbReference type="EMBL" id="RSU10709.1"/>
    </source>
</evidence>
<dbReference type="Gene3D" id="3.40.50.1000">
    <property type="entry name" value="HAD superfamily/HAD-like"/>
    <property type="match status" value="1"/>
</dbReference>
<dbReference type="AlphaFoldDB" id="A0A430ARM3"/>
<dbReference type="Pfam" id="PF08282">
    <property type="entry name" value="Hydrolase_3"/>
    <property type="match status" value="1"/>
</dbReference>
<dbReference type="GO" id="GO:0000287">
    <property type="term" value="F:magnesium ion binding"/>
    <property type="evidence" value="ECO:0007669"/>
    <property type="project" value="TreeGrafter"/>
</dbReference>
<dbReference type="PANTHER" id="PTHR10000:SF25">
    <property type="entry name" value="PHOSPHATASE YKRA-RELATED"/>
    <property type="match status" value="1"/>
</dbReference>
<sequence length="283" mass="31402">MIKAVFFDLDGTLLTSDGSMSASSKAAIAKLRAKGIICGIATGRSPIKMAHLIKGLKVDVLVTYNGQYVFSDERVYFAQPLTREALSELLLFAKKENRKLLLGGRNKFEGDWLLKLSQQPAIFSLRKIFSKIIHPDQKVVKSWLKKLTKKKPVHDLDVIEVPSQPIYQCVMLADERESQHLAELFPDCHVTHSNALSVDIIPQGGSKLEGIRHVADYHHFSLDEVMVFGDSANDKEMLQGVGFGIAMGNSVASIKEVTDFVTKSNDDEGIVHALTYFDLLEGE</sequence>
<dbReference type="SFLD" id="SFLDG01140">
    <property type="entry name" value="C2.B:_Phosphomannomutase_and_P"/>
    <property type="match status" value="1"/>
</dbReference>
<organism evidence="1 2">
    <name type="scientific">Vagococcus elongatus</name>
    <dbReference type="NCBI Taxonomy" id="180344"/>
    <lineage>
        <taxon>Bacteria</taxon>
        <taxon>Bacillati</taxon>
        <taxon>Bacillota</taxon>
        <taxon>Bacilli</taxon>
        <taxon>Lactobacillales</taxon>
        <taxon>Enterococcaceae</taxon>
        <taxon>Vagococcus</taxon>
    </lineage>
</organism>
<dbReference type="RefSeq" id="WP_126809393.1">
    <property type="nucleotide sequence ID" value="NZ_NGKA01000013.1"/>
</dbReference>
<dbReference type="InterPro" id="IPR000150">
    <property type="entry name" value="Cof"/>
</dbReference>
<dbReference type="PROSITE" id="PS01228">
    <property type="entry name" value="COF_1"/>
    <property type="match status" value="1"/>
</dbReference>
<dbReference type="InterPro" id="IPR006379">
    <property type="entry name" value="HAD-SF_hydro_IIB"/>
</dbReference>
<keyword evidence="2" id="KW-1185">Reference proteome</keyword>
<dbReference type="GO" id="GO:0005829">
    <property type="term" value="C:cytosol"/>
    <property type="evidence" value="ECO:0007669"/>
    <property type="project" value="TreeGrafter"/>
</dbReference>
<name>A0A430ARM3_9ENTE</name>
<dbReference type="Proteomes" id="UP000287605">
    <property type="component" value="Unassembled WGS sequence"/>
</dbReference>
<accession>A0A430ARM3</accession>
<dbReference type="Gene3D" id="3.30.1240.10">
    <property type="match status" value="1"/>
</dbReference>
<dbReference type="OrthoDB" id="9810101at2"/>
<dbReference type="SUPFAM" id="SSF56784">
    <property type="entry name" value="HAD-like"/>
    <property type="match status" value="1"/>
</dbReference>
<evidence type="ECO:0000313" key="2">
    <source>
        <dbReference type="Proteomes" id="UP000287605"/>
    </source>
</evidence>
<comment type="caution">
    <text evidence="1">The sequence shown here is derived from an EMBL/GenBank/DDBJ whole genome shotgun (WGS) entry which is preliminary data.</text>
</comment>
<dbReference type="InterPro" id="IPR023214">
    <property type="entry name" value="HAD_sf"/>
</dbReference>
<dbReference type="PROSITE" id="PS01229">
    <property type="entry name" value="COF_2"/>
    <property type="match status" value="1"/>
</dbReference>
<reference evidence="1 2" key="1">
    <citation type="submission" date="2017-05" db="EMBL/GenBank/DDBJ databases">
        <title>Vagococcus spp. assemblies.</title>
        <authorList>
            <person name="Gulvik C.A."/>
        </authorList>
    </citation>
    <scope>NUCLEOTIDE SEQUENCE [LARGE SCALE GENOMIC DNA]</scope>
    <source>
        <strain evidence="1 2">CCUG 51432</strain>
    </source>
</reference>
<dbReference type="PANTHER" id="PTHR10000">
    <property type="entry name" value="PHOSPHOSERINE PHOSPHATASE"/>
    <property type="match status" value="1"/>
</dbReference>
<protein>
    <recommendedName>
        <fullName evidence="3">Haloacid dehalogenase</fullName>
    </recommendedName>
</protein>
<dbReference type="NCBIfam" id="TIGR00099">
    <property type="entry name" value="Cof-subfamily"/>
    <property type="match status" value="1"/>
</dbReference>
<dbReference type="EMBL" id="NGKA01000013">
    <property type="protein sequence ID" value="RSU10709.1"/>
    <property type="molecule type" value="Genomic_DNA"/>
</dbReference>
<dbReference type="GO" id="GO:0016791">
    <property type="term" value="F:phosphatase activity"/>
    <property type="evidence" value="ECO:0007669"/>
    <property type="project" value="TreeGrafter"/>
</dbReference>
<evidence type="ECO:0008006" key="3">
    <source>
        <dbReference type="Google" id="ProtNLM"/>
    </source>
</evidence>
<gene>
    <name evidence="1" type="ORF">CBF29_08975</name>
</gene>
<dbReference type="SFLD" id="SFLDS00003">
    <property type="entry name" value="Haloacid_Dehalogenase"/>
    <property type="match status" value="1"/>
</dbReference>
<dbReference type="InterPro" id="IPR036412">
    <property type="entry name" value="HAD-like_sf"/>
</dbReference>
<proteinExistence type="predicted"/>